<dbReference type="PANTHER" id="PTHR19328:SF75">
    <property type="entry name" value="ALDOSE SUGAR DEHYDROGENASE YLII"/>
    <property type="match status" value="1"/>
</dbReference>
<proteinExistence type="predicted"/>
<evidence type="ECO:0000256" key="1">
    <source>
        <dbReference type="SAM" id="SignalP"/>
    </source>
</evidence>
<accession>A0A501WI47</accession>
<dbReference type="EMBL" id="VFRR01000032">
    <property type="protein sequence ID" value="TPE48462.1"/>
    <property type="molecule type" value="Genomic_DNA"/>
</dbReference>
<dbReference type="InterPro" id="IPR011042">
    <property type="entry name" value="6-blade_b-propeller_TolB-like"/>
</dbReference>
<evidence type="ECO:0000313" key="4">
    <source>
        <dbReference type="Proteomes" id="UP000315901"/>
    </source>
</evidence>
<dbReference type="RefSeq" id="WP_140590158.1">
    <property type="nucleotide sequence ID" value="NZ_VFRR01000032.1"/>
</dbReference>
<evidence type="ECO:0000259" key="2">
    <source>
        <dbReference type="Pfam" id="PF07995"/>
    </source>
</evidence>
<dbReference type="OrthoDB" id="9770043at2"/>
<dbReference type="Gene3D" id="2.120.10.30">
    <property type="entry name" value="TolB, C-terminal domain"/>
    <property type="match status" value="1"/>
</dbReference>
<feature type="signal peptide" evidence="1">
    <location>
        <begin position="1"/>
        <end position="19"/>
    </location>
</feature>
<keyword evidence="1" id="KW-0732">Signal</keyword>
<gene>
    <name evidence="3" type="ORF">FJM67_13385</name>
</gene>
<dbReference type="PANTHER" id="PTHR19328">
    <property type="entry name" value="HEDGEHOG-INTERACTING PROTEIN"/>
    <property type="match status" value="1"/>
</dbReference>
<feature type="domain" description="Glucose/Sorbosone dehydrogenase" evidence="2">
    <location>
        <begin position="39"/>
        <end position="362"/>
    </location>
</feature>
<dbReference type="Proteomes" id="UP000315901">
    <property type="component" value="Unassembled WGS sequence"/>
</dbReference>
<name>A0A501WI47_9GAMM</name>
<dbReference type="SUPFAM" id="SSF50952">
    <property type="entry name" value="Soluble quinoprotein glucose dehydrogenase"/>
    <property type="match status" value="1"/>
</dbReference>
<comment type="caution">
    <text evidence="3">The sequence shown here is derived from an EMBL/GenBank/DDBJ whole genome shotgun (WGS) entry which is preliminary data.</text>
</comment>
<dbReference type="AlphaFoldDB" id="A0A501WI47"/>
<keyword evidence="4" id="KW-1185">Reference proteome</keyword>
<feature type="chain" id="PRO_5021500992" evidence="1">
    <location>
        <begin position="20"/>
        <end position="365"/>
    </location>
</feature>
<reference evidence="3 4" key="1">
    <citation type="submission" date="2019-06" db="EMBL/GenBank/DDBJ databases">
        <title>A novel bacterium of genus Marinomonas, isolated from coastal sand.</title>
        <authorList>
            <person name="Huang H."/>
            <person name="Mo K."/>
            <person name="Hu Y."/>
        </authorList>
    </citation>
    <scope>NUCLEOTIDE SEQUENCE [LARGE SCALE GENOMIC DNA]</scope>
    <source>
        <strain evidence="3 4">HB171799</strain>
    </source>
</reference>
<evidence type="ECO:0000313" key="3">
    <source>
        <dbReference type="EMBL" id="TPE48462.1"/>
    </source>
</evidence>
<dbReference type="InterPro" id="IPR011041">
    <property type="entry name" value="Quinoprot_gluc/sorb_DH_b-prop"/>
</dbReference>
<dbReference type="Pfam" id="PF07995">
    <property type="entry name" value="GSDH"/>
    <property type="match status" value="1"/>
</dbReference>
<dbReference type="InterPro" id="IPR012938">
    <property type="entry name" value="Glc/Sorbosone_DH"/>
</dbReference>
<protein>
    <submittedName>
        <fullName evidence="3">PQQ-dependent sugar dehydrogenase</fullName>
    </submittedName>
</protein>
<organism evidence="3 4">
    <name type="scientific">Maribrevibacterium harenarium</name>
    <dbReference type="NCBI Taxonomy" id="2589817"/>
    <lineage>
        <taxon>Bacteria</taxon>
        <taxon>Pseudomonadati</taxon>
        <taxon>Pseudomonadota</taxon>
        <taxon>Gammaproteobacteria</taxon>
        <taxon>Oceanospirillales</taxon>
        <taxon>Oceanospirillaceae</taxon>
        <taxon>Maribrevibacterium</taxon>
    </lineage>
</organism>
<sequence>MKLRLALISLLLTPLIALGNNEQPSQFVNIDQITRLDGIPWGMTQVDQEQLLATTLDGKLYRIWFNIGHVEPVTGLPAIARNGQGGLLDVAISPDFQQSSYLYFTYAKSVEEGYATTLARARLNGKQLENWQDLLVTTPASDSGHHFGSRITFDDKGHVFFGVGDRGERNNAQDPSNHAGSILRLKLDGSIPSDNPYVRHAHIRPEIWSYGHRNPQGLFYDKETHTLWESEHGPRGGDEINVIRPGANYGWPIVSFGKEYWAPIRVGEGTSKAGVNDPLKVYTPSIAPSALLRYQGSLFPDWRGSFLTTALAGQHLNRVVFKQDGTSEEFRYLRHLDERLRAIIELQDGSLVVSTDSGKLLRLTP</sequence>